<dbReference type="Proteomes" id="UP001497744">
    <property type="component" value="Unassembled WGS sequence"/>
</dbReference>
<reference evidence="1 2" key="1">
    <citation type="submission" date="2021-06" db="EMBL/GenBank/DDBJ databases">
        <title>Genome sequence of Babesia caballi.</title>
        <authorList>
            <person name="Yamagishi J."/>
            <person name="Kidaka T."/>
            <person name="Ochi A."/>
        </authorList>
    </citation>
    <scope>NUCLEOTIDE SEQUENCE [LARGE SCALE GENOMIC DNA]</scope>
    <source>
        <strain evidence="1">USDA-D6B2</strain>
    </source>
</reference>
<evidence type="ECO:0000313" key="1">
    <source>
        <dbReference type="EMBL" id="GIX64014.1"/>
    </source>
</evidence>
<name>A0AAV4LVC8_BABCB</name>
<comment type="caution">
    <text evidence="1">The sequence shown here is derived from an EMBL/GenBank/DDBJ whole genome shotgun (WGS) entry which is preliminary data.</text>
</comment>
<sequence length="255" mass="28310">MHVRSNVGLKLSRLWTTCSTKTMNCRKWQPDECSTAKQRRRTSDATSLALGTAGTEVGIHVPADDPKKAAAAETVGETASAAGNAPKSTKPSAMDKMRFITLTFWRESDLAMHVKCTAKVVTKLTPSSERRMAASLSSRNAVVLRQNTPLQEPQQLEQQAHVARDERRHREFEPLGVDAVGREYDVAQHIKVRLRQVHHEAVQRAGHVLALERVGKVYEDGRQDGLQVLVVEIGVALLQNQLQNHREGPRYAARG</sequence>
<keyword evidence="2" id="KW-1185">Reference proteome</keyword>
<dbReference type="EMBL" id="BPLF01000003">
    <property type="protein sequence ID" value="GIX64014.1"/>
    <property type="molecule type" value="Genomic_DNA"/>
</dbReference>
<dbReference type="GeneID" id="94195495"/>
<proteinExistence type="predicted"/>
<organism evidence="1 2">
    <name type="scientific">Babesia caballi</name>
    <dbReference type="NCBI Taxonomy" id="5871"/>
    <lineage>
        <taxon>Eukaryota</taxon>
        <taxon>Sar</taxon>
        <taxon>Alveolata</taxon>
        <taxon>Apicomplexa</taxon>
        <taxon>Aconoidasida</taxon>
        <taxon>Piroplasmida</taxon>
        <taxon>Babesiidae</taxon>
        <taxon>Babesia</taxon>
    </lineage>
</organism>
<dbReference type="RefSeq" id="XP_067716083.1">
    <property type="nucleotide sequence ID" value="XM_067859982.1"/>
</dbReference>
<protein>
    <submittedName>
        <fullName evidence="1">Pyridoxal-dependent decarboxylase domain protein</fullName>
    </submittedName>
</protein>
<accession>A0AAV4LVC8</accession>
<dbReference type="AlphaFoldDB" id="A0AAV4LVC8"/>
<gene>
    <name evidence="1" type="ORF">BcabD6B2_34490</name>
</gene>
<evidence type="ECO:0000313" key="2">
    <source>
        <dbReference type="Proteomes" id="UP001497744"/>
    </source>
</evidence>